<organism evidence="1 2">
    <name type="scientific">Patagioenas fasciata monilis</name>
    <dbReference type="NCBI Taxonomy" id="372326"/>
    <lineage>
        <taxon>Eukaryota</taxon>
        <taxon>Metazoa</taxon>
        <taxon>Chordata</taxon>
        <taxon>Craniata</taxon>
        <taxon>Vertebrata</taxon>
        <taxon>Euteleostomi</taxon>
        <taxon>Archelosauria</taxon>
        <taxon>Archosauria</taxon>
        <taxon>Dinosauria</taxon>
        <taxon>Saurischia</taxon>
        <taxon>Theropoda</taxon>
        <taxon>Coelurosauria</taxon>
        <taxon>Aves</taxon>
        <taxon>Neognathae</taxon>
        <taxon>Neoaves</taxon>
        <taxon>Columbimorphae</taxon>
        <taxon>Columbiformes</taxon>
        <taxon>Columbidae</taxon>
        <taxon>Patagioenas</taxon>
    </lineage>
</organism>
<dbReference type="Proteomes" id="UP000190648">
    <property type="component" value="Unassembled WGS sequence"/>
</dbReference>
<gene>
    <name evidence="1" type="ORF">AV530_011632</name>
</gene>
<evidence type="ECO:0000313" key="2">
    <source>
        <dbReference type="Proteomes" id="UP000190648"/>
    </source>
</evidence>
<reference evidence="1 2" key="1">
    <citation type="submission" date="2016-02" db="EMBL/GenBank/DDBJ databases">
        <title>Band-tailed pigeon sequencing and assembly.</title>
        <authorList>
            <person name="Soares A.E."/>
            <person name="Novak B.J."/>
            <person name="Rice E.S."/>
            <person name="O'Connell B."/>
            <person name="Chang D."/>
            <person name="Weber S."/>
            <person name="Shapiro B."/>
        </authorList>
    </citation>
    <scope>NUCLEOTIDE SEQUENCE [LARGE SCALE GENOMIC DNA]</scope>
    <source>
        <strain evidence="1">BTP2013</strain>
        <tissue evidence="1">Blood</tissue>
    </source>
</reference>
<accession>A0A1V4J5M8</accession>
<dbReference type="EMBL" id="LSYS01009165">
    <property type="protein sequence ID" value="OPJ67344.1"/>
    <property type="molecule type" value="Genomic_DNA"/>
</dbReference>
<dbReference type="AlphaFoldDB" id="A0A1V4J5M8"/>
<proteinExistence type="predicted"/>
<name>A0A1V4J5M8_PATFA</name>
<sequence length="187" mass="20843">MSAPTACIYEEERKFFYYSERVDKWSFGVFTLNGASGDQTLNEINFLTLPALVQQSQKSSAHRIVPHKLLNTGSVTFSLFPDNCILPKEAQEALELHLLKKQLHHDWYLPGKSPGLPVQTKVPVAEKGSGPRQEEVGVRLQVSGPVPVLRPQLCAVRRGGQEELATICPATKTPEHLRVELAFLIML</sequence>
<evidence type="ECO:0000313" key="1">
    <source>
        <dbReference type="EMBL" id="OPJ67344.1"/>
    </source>
</evidence>
<comment type="caution">
    <text evidence="1">The sequence shown here is derived from an EMBL/GenBank/DDBJ whole genome shotgun (WGS) entry which is preliminary data.</text>
</comment>
<keyword evidence="2" id="KW-1185">Reference proteome</keyword>
<protein>
    <submittedName>
        <fullName evidence="1">Uncharacterized protein</fullName>
    </submittedName>
</protein>